<reference evidence="9 10" key="1">
    <citation type="submission" date="2019-05" db="EMBL/GenBank/DDBJ databases">
        <title>Panacibacter sp. strain 17mud1-8 Genome sequencing and assembly.</title>
        <authorList>
            <person name="Chhetri G."/>
        </authorList>
    </citation>
    <scope>NUCLEOTIDE SEQUENCE [LARGE SCALE GENOMIC DNA]</scope>
    <source>
        <strain evidence="9 10">17mud1-8</strain>
    </source>
</reference>
<dbReference type="InterPro" id="IPR036097">
    <property type="entry name" value="HisK_dim/P_sf"/>
</dbReference>
<dbReference type="RefSeq" id="WP_137263529.1">
    <property type="nucleotide sequence ID" value="NZ_SZQL01000020.1"/>
</dbReference>
<dbReference type="OrthoDB" id="607558at2"/>
<dbReference type="SUPFAM" id="SSF47384">
    <property type="entry name" value="Homodimeric domain of signal transducing histidine kinase"/>
    <property type="match status" value="1"/>
</dbReference>
<dbReference type="PROSITE" id="PS50109">
    <property type="entry name" value="HIS_KIN"/>
    <property type="match status" value="1"/>
</dbReference>
<feature type="domain" description="PAC" evidence="8">
    <location>
        <begin position="715"/>
        <end position="767"/>
    </location>
</feature>
<dbReference type="Proteomes" id="UP000305848">
    <property type="component" value="Unassembled WGS sequence"/>
</dbReference>
<dbReference type="SMART" id="SM00091">
    <property type="entry name" value="PAS"/>
    <property type="match status" value="6"/>
</dbReference>
<dbReference type="InterPro" id="IPR035965">
    <property type="entry name" value="PAS-like_dom_sf"/>
</dbReference>
<dbReference type="PANTHER" id="PTHR43304">
    <property type="entry name" value="PHYTOCHROME-LIKE PROTEIN CPH1"/>
    <property type="match status" value="1"/>
</dbReference>
<dbReference type="SMART" id="SM00388">
    <property type="entry name" value="HisKA"/>
    <property type="match status" value="1"/>
</dbReference>
<dbReference type="SMART" id="SM00086">
    <property type="entry name" value="PAC"/>
    <property type="match status" value="4"/>
</dbReference>
<evidence type="ECO:0000259" key="7">
    <source>
        <dbReference type="PROSITE" id="PS50112"/>
    </source>
</evidence>
<keyword evidence="10" id="KW-1185">Reference proteome</keyword>
<comment type="caution">
    <text evidence="9">The sequence shown here is derived from an EMBL/GenBank/DDBJ whole genome shotgun (WGS) entry which is preliminary data.</text>
</comment>
<dbReference type="PROSITE" id="PS50112">
    <property type="entry name" value="PAS"/>
    <property type="match status" value="6"/>
</dbReference>
<dbReference type="AlphaFoldDB" id="A0A4U3KT16"/>
<dbReference type="SUPFAM" id="SSF55874">
    <property type="entry name" value="ATPase domain of HSP90 chaperone/DNA topoisomerase II/histidine kinase"/>
    <property type="match status" value="1"/>
</dbReference>
<dbReference type="InterPro" id="IPR000014">
    <property type="entry name" value="PAS"/>
</dbReference>
<feature type="domain" description="PAS" evidence="7">
    <location>
        <begin position="137"/>
        <end position="208"/>
    </location>
</feature>
<evidence type="ECO:0000313" key="9">
    <source>
        <dbReference type="EMBL" id="TKK65538.1"/>
    </source>
</evidence>
<dbReference type="InterPro" id="IPR036890">
    <property type="entry name" value="HATPase_C_sf"/>
</dbReference>
<evidence type="ECO:0000256" key="1">
    <source>
        <dbReference type="ARBA" id="ARBA00000085"/>
    </source>
</evidence>
<dbReference type="Pfam" id="PF13426">
    <property type="entry name" value="PAS_9"/>
    <property type="match status" value="1"/>
</dbReference>
<dbReference type="CDD" id="cd00075">
    <property type="entry name" value="HATPase"/>
    <property type="match status" value="1"/>
</dbReference>
<evidence type="ECO:0000256" key="2">
    <source>
        <dbReference type="ARBA" id="ARBA00012438"/>
    </source>
</evidence>
<dbReference type="Pfam" id="PF02518">
    <property type="entry name" value="HATPase_c"/>
    <property type="match status" value="1"/>
</dbReference>
<feature type="domain" description="PAS" evidence="7">
    <location>
        <begin position="388"/>
        <end position="460"/>
    </location>
</feature>
<dbReference type="Pfam" id="PF08447">
    <property type="entry name" value="PAS_3"/>
    <property type="match status" value="3"/>
</dbReference>
<evidence type="ECO:0000256" key="5">
    <source>
        <dbReference type="ARBA" id="ARBA00022777"/>
    </source>
</evidence>
<evidence type="ECO:0000259" key="8">
    <source>
        <dbReference type="PROSITE" id="PS50113"/>
    </source>
</evidence>
<dbReference type="InterPro" id="IPR000700">
    <property type="entry name" value="PAS-assoc_C"/>
</dbReference>
<dbReference type="EMBL" id="SZQL01000020">
    <property type="protein sequence ID" value="TKK65538.1"/>
    <property type="molecule type" value="Genomic_DNA"/>
</dbReference>
<dbReference type="SMART" id="SM00387">
    <property type="entry name" value="HATPase_c"/>
    <property type="match status" value="1"/>
</dbReference>
<keyword evidence="5" id="KW-0418">Kinase</keyword>
<keyword evidence="3" id="KW-0597">Phosphoprotein</keyword>
<accession>A0A4U3KT16</accession>
<dbReference type="PROSITE" id="PS50113">
    <property type="entry name" value="PAC"/>
    <property type="match status" value="3"/>
</dbReference>
<feature type="domain" description="PAC" evidence="8">
    <location>
        <begin position="213"/>
        <end position="266"/>
    </location>
</feature>
<protein>
    <recommendedName>
        <fullName evidence="2">histidine kinase</fullName>
        <ecNumber evidence="2">2.7.13.3</ecNumber>
    </recommendedName>
</protein>
<dbReference type="Gene3D" id="3.30.450.20">
    <property type="entry name" value="PAS domain"/>
    <property type="match status" value="6"/>
</dbReference>
<evidence type="ECO:0000259" key="6">
    <source>
        <dbReference type="PROSITE" id="PS50109"/>
    </source>
</evidence>
<feature type="domain" description="Histidine kinase" evidence="6">
    <location>
        <begin position="771"/>
        <end position="987"/>
    </location>
</feature>
<dbReference type="Gene3D" id="3.30.565.10">
    <property type="entry name" value="Histidine kinase-like ATPase, C-terminal domain"/>
    <property type="match status" value="1"/>
</dbReference>
<dbReference type="PRINTS" id="PR00344">
    <property type="entry name" value="BCTRLSENSOR"/>
</dbReference>
<dbReference type="InterPro" id="IPR052162">
    <property type="entry name" value="Sensor_kinase/Photoreceptor"/>
</dbReference>
<dbReference type="GO" id="GO:0000155">
    <property type="term" value="F:phosphorelay sensor kinase activity"/>
    <property type="evidence" value="ECO:0007669"/>
    <property type="project" value="InterPro"/>
</dbReference>
<dbReference type="CDD" id="cd00082">
    <property type="entry name" value="HisKA"/>
    <property type="match status" value="1"/>
</dbReference>
<proteinExistence type="predicted"/>
<gene>
    <name evidence="9" type="ORF">FC093_19670</name>
</gene>
<dbReference type="Gene3D" id="2.10.70.100">
    <property type="match status" value="2"/>
</dbReference>
<dbReference type="PANTHER" id="PTHR43304:SF1">
    <property type="entry name" value="PAC DOMAIN-CONTAINING PROTEIN"/>
    <property type="match status" value="1"/>
</dbReference>
<keyword evidence="4" id="KW-0808">Transferase</keyword>
<name>A0A4U3KT16_9BACT</name>
<dbReference type="InterPro" id="IPR001610">
    <property type="entry name" value="PAC"/>
</dbReference>
<dbReference type="EC" id="2.7.13.3" evidence="2"/>
<dbReference type="CDD" id="cd00130">
    <property type="entry name" value="PAS"/>
    <property type="match status" value="5"/>
</dbReference>
<evidence type="ECO:0000256" key="3">
    <source>
        <dbReference type="ARBA" id="ARBA00022553"/>
    </source>
</evidence>
<dbReference type="InterPro" id="IPR004358">
    <property type="entry name" value="Sig_transdc_His_kin-like_C"/>
</dbReference>
<feature type="domain" description="PAS" evidence="7">
    <location>
        <begin position="513"/>
        <end position="583"/>
    </location>
</feature>
<feature type="domain" description="PAS" evidence="7">
    <location>
        <begin position="263"/>
        <end position="335"/>
    </location>
</feature>
<evidence type="ECO:0000256" key="4">
    <source>
        <dbReference type="ARBA" id="ARBA00022679"/>
    </source>
</evidence>
<dbReference type="FunFam" id="3.30.565.10:FF:000006">
    <property type="entry name" value="Sensor histidine kinase WalK"/>
    <property type="match status" value="1"/>
</dbReference>
<dbReference type="NCBIfam" id="TIGR00229">
    <property type="entry name" value="sensory_box"/>
    <property type="match status" value="5"/>
</dbReference>
<dbReference type="InterPro" id="IPR003661">
    <property type="entry name" value="HisK_dim/P_dom"/>
</dbReference>
<comment type="catalytic activity">
    <reaction evidence="1">
        <text>ATP + protein L-histidine = ADP + protein N-phospho-L-histidine.</text>
        <dbReference type="EC" id="2.7.13.3"/>
    </reaction>
</comment>
<organism evidence="9 10">
    <name type="scientific">Ilyomonas limi</name>
    <dbReference type="NCBI Taxonomy" id="2575867"/>
    <lineage>
        <taxon>Bacteria</taxon>
        <taxon>Pseudomonadati</taxon>
        <taxon>Bacteroidota</taxon>
        <taxon>Chitinophagia</taxon>
        <taxon>Chitinophagales</taxon>
        <taxon>Chitinophagaceae</taxon>
        <taxon>Ilyomonas</taxon>
    </lineage>
</organism>
<dbReference type="SUPFAM" id="SSF55785">
    <property type="entry name" value="PYP-like sensor domain (PAS domain)"/>
    <property type="match status" value="6"/>
</dbReference>
<dbReference type="InterPro" id="IPR013655">
    <property type="entry name" value="PAS_fold_3"/>
</dbReference>
<dbReference type="Pfam" id="PF00512">
    <property type="entry name" value="HisKA"/>
    <property type="match status" value="1"/>
</dbReference>
<dbReference type="InterPro" id="IPR003594">
    <property type="entry name" value="HATPase_dom"/>
</dbReference>
<feature type="domain" description="PAC" evidence="8">
    <location>
        <begin position="85"/>
        <end position="136"/>
    </location>
</feature>
<dbReference type="InterPro" id="IPR005467">
    <property type="entry name" value="His_kinase_dom"/>
</dbReference>
<dbReference type="Gene3D" id="1.10.287.130">
    <property type="match status" value="1"/>
</dbReference>
<feature type="domain" description="PAS" evidence="7">
    <location>
        <begin position="641"/>
        <end position="712"/>
    </location>
</feature>
<feature type="domain" description="PAS" evidence="7">
    <location>
        <begin position="11"/>
        <end position="81"/>
    </location>
</feature>
<evidence type="ECO:0000313" key="10">
    <source>
        <dbReference type="Proteomes" id="UP000305848"/>
    </source>
</evidence>
<sequence length="992" mass="113052">MNMGATHQPATDDRFETKTKMTNDAIWDWDLTTNKMWWNEGFKNIFGYTEAEPTIDSWTSRIHPHDIERITTAVKQVIANESDKWGEEYRFLRADGTYAYVFGRGYAIVQNNKPLRVVGCMIDITAQKQLQTAKEESEEWIRFALDAAGLGTWDFDIQSGMIKWDKRCRELNGWSKGEDIKLENILVHIHPDDLKRVEDSIADAINPAIKGDYHIEFRVIGAEDKVERWIRSKGKAHFNEDGTAKRLSGIVQDITKEKNNRQEQDMLLKLVDNTPEFVAMATAEGKVIYLNNAGRKLVGIGPNENVHDIEVRNFYLPEFYTFLEKDVLPALFRNSHWSGKIHLKHFKTDEQIPCHAEFITINDPATGKVLVRGVTMRDLRPEYAAQAEQLKLLTLVDNSVDMMSILRLDGKNSYINKAGKVLLGLDENADVTEISISEFHTPEQISFVQQEILPNVMKNGRWSGRFAIKHLKTGEIIPLENNSLRIDDAITGQPIAIGAVMRDLRPEMAAQSEQRRLLALLENTNDFVSLSDISGNVSYVNASGLRMMGFENLEEAKRHNTEYVMPGEVNHVKYTIYKALMERGVWSGEVLYRHFKTREAIPVQGTTMMVYDPVTRQPQGRATIVRDLRPERAAQKALRESEQLFRSIATALPLILWMSNAKGEITFMNQKWVEFLGLPGQPKFDGQIWYEAIVEEDREAAVQTYSYAMQSATTLSMEFRVKRADGKIIWTYSLGQPQYDQQGNYTGFLGYTIDITAQKELQRQKDEFIGIASHELKTPVTSIKAYAQLLKEMSAVRGDTLETQMLTKMDGQITKLSNLIRDLLDVTKIQAGKLQFNDAYFDFDKLVEEVLEEMQRTTNRHQIVWQGSDLGIIYGDEHRISQVITNLLSNAIKYSPNADRIIVTASKENNEVKLSVQDFGIGIPKDNLEKVFEQFYRVSNNKQHLYPGLGLGLYISAEIIRREGGKIGVESTEGEGSIFYFTLPIDSKKDSA</sequence>